<dbReference type="InterPro" id="IPR016036">
    <property type="entry name" value="Malonyl_transacylase_ACP-bd"/>
</dbReference>
<evidence type="ECO:0008006" key="11">
    <source>
        <dbReference type="Google" id="ProtNLM"/>
    </source>
</evidence>
<dbReference type="InterPro" id="IPR050091">
    <property type="entry name" value="PKS_NRPS_Biosynth_Enz"/>
</dbReference>
<comment type="pathway">
    <text evidence="1">Secondary metabolite biosynthesis.</text>
</comment>
<keyword evidence="10" id="KW-1185">Reference proteome</keyword>
<dbReference type="Gene3D" id="3.40.50.720">
    <property type="entry name" value="NAD(P)-binding Rossmann-like Domain"/>
    <property type="match status" value="1"/>
</dbReference>
<dbReference type="InterPro" id="IPR016035">
    <property type="entry name" value="Acyl_Trfase/lysoPLipase"/>
</dbReference>
<dbReference type="InterPro" id="IPR000873">
    <property type="entry name" value="AMP-dep_synth/lig_dom"/>
</dbReference>
<accession>A0AAD6YZS7</accession>
<dbReference type="InterPro" id="IPR042099">
    <property type="entry name" value="ANL_N_sf"/>
</dbReference>
<feature type="domain" description="Ketosynthase family 3 (KS3)" evidence="7">
    <location>
        <begin position="678"/>
        <end position="1112"/>
    </location>
</feature>
<dbReference type="InterPro" id="IPR009081">
    <property type="entry name" value="PP-bd_ACP"/>
</dbReference>
<dbReference type="GO" id="GO:0004312">
    <property type="term" value="F:fatty acid synthase activity"/>
    <property type="evidence" value="ECO:0007669"/>
    <property type="project" value="TreeGrafter"/>
</dbReference>
<dbReference type="PROSITE" id="PS52004">
    <property type="entry name" value="KS3_2"/>
    <property type="match status" value="1"/>
</dbReference>
<dbReference type="Proteomes" id="UP001218218">
    <property type="component" value="Unassembled WGS sequence"/>
</dbReference>
<dbReference type="PANTHER" id="PTHR43775:SF37">
    <property type="entry name" value="SI:DKEY-61P9.11"/>
    <property type="match status" value="1"/>
</dbReference>
<gene>
    <name evidence="9" type="ORF">DFH08DRAFT_977857</name>
</gene>
<dbReference type="GO" id="GO:0006633">
    <property type="term" value="P:fatty acid biosynthetic process"/>
    <property type="evidence" value="ECO:0007669"/>
    <property type="project" value="TreeGrafter"/>
</dbReference>
<evidence type="ECO:0000313" key="10">
    <source>
        <dbReference type="Proteomes" id="UP001218218"/>
    </source>
</evidence>
<dbReference type="InterPro" id="IPR042104">
    <property type="entry name" value="PKS_dehydratase_sf"/>
</dbReference>
<dbReference type="Gene3D" id="3.30.70.3290">
    <property type="match status" value="1"/>
</dbReference>
<dbReference type="InterPro" id="IPR014031">
    <property type="entry name" value="Ketoacyl_synth_C"/>
</dbReference>
<name>A0AAD6YZS7_9AGAR</name>
<feature type="domain" description="PKS/mFAS DH" evidence="8">
    <location>
        <begin position="1564"/>
        <end position="1833"/>
    </location>
</feature>
<dbReference type="SMART" id="SM00822">
    <property type="entry name" value="PKS_KR"/>
    <property type="match status" value="1"/>
</dbReference>
<evidence type="ECO:0000313" key="9">
    <source>
        <dbReference type="EMBL" id="KAJ7302440.1"/>
    </source>
</evidence>
<dbReference type="PROSITE" id="PS52019">
    <property type="entry name" value="PKS_MFAS_DH"/>
    <property type="match status" value="1"/>
</dbReference>
<dbReference type="InterPro" id="IPR014030">
    <property type="entry name" value="Ketoacyl_synth_N"/>
</dbReference>
<dbReference type="InterPro" id="IPR049551">
    <property type="entry name" value="PKS_DH_C"/>
</dbReference>
<dbReference type="Pfam" id="PF23562">
    <property type="entry name" value="AMP-binding_C_3"/>
    <property type="match status" value="1"/>
</dbReference>
<feature type="active site" description="Proton acceptor; for dehydratase activity" evidence="5">
    <location>
        <position position="1599"/>
    </location>
</feature>
<dbReference type="Gene3D" id="3.40.50.12780">
    <property type="entry name" value="N-terminal domain of ligase-like"/>
    <property type="match status" value="1"/>
</dbReference>
<dbReference type="InterPro" id="IPR013968">
    <property type="entry name" value="PKS_KR"/>
</dbReference>
<dbReference type="Pfam" id="PF08659">
    <property type="entry name" value="KR"/>
    <property type="match status" value="1"/>
</dbReference>
<dbReference type="EMBL" id="JARIHO010000116">
    <property type="protein sequence ID" value="KAJ7302440.1"/>
    <property type="molecule type" value="Genomic_DNA"/>
</dbReference>
<evidence type="ECO:0000256" key="2">
    <source>
        <dbReference type="ARBA" id="ARBA00022450"/>
    </source>
</evidence>
<dbReference type="InterPro" id="IPR014043">
    <property type="entry name" value="Acyl_transferase_dom"/>
</dbReference>
<feature type="active site" description="Proton donor; for dehydratase activity" evidence="5">
    <location>
        <position position="1746"/>
    </location>
</feature>
<reference evidence="9" key="1">
    <citation type="submission" date="2023-03" db="EMBL/GenBank/DDBJ databases">
        <title>Massive genome expansion in bonnet fungi (Mycena s.s.) driven by repeated elements and novel gene families across ecological guilds.</title>
        <authorList>
            <consortium name="Lawrence Berkeley National Laboratory"/>
            <person name="Harder C.B."/>
            <person name="Miyauchi S."/>
            <person name="Viragh M."/>
            <person name="Kuo A."/>
            <person name="Thoen E."/>
            <person name="Andreopoulos B."/>
            <person name="Lu D."/>
            <person name="Skrede I."/>
            <person name="Drula E."/>
            <person name="Henrissat B."/>
            <person name="Morin E."/>
            <person name="Kohler A."/>
            <person name="Barry K."/>
            <person name="LaButti K."/>
            <person name="Morin E."/>
            <person name="Salamov A."/>
            <person name="Lipzen A."/>
            <person name="Mereny Z."/>
            <person name="Hegedus B."/>
            <person name="Baldrian P."/>
            <person name="Stursova M."/>
            <person name="Weitz H."/>
            <person name="Taylor A."/>
            <person name="Grigoriev I.V."/>
            <person name="Nagy L.G."/>
            <person name="Martin F."/>
            <person name="Kauserud H."/>
        </authorList>
    </citation>
    <scope>NUCLEOTIDE SEQUENCE</scope>
    <source>
        <strain evidence="9">CBHHK002</strain>
    </source>
</reference>
<dbReference type="SUPFAM" id="SSF47336">
    <property type="entry name" value="ACP-like"/>
    <property type="match status" value="2"/>
</dbReference>
<keyword evidence="3" id="KW-0597">Phosphoprotein</keyword>
<dbReference type="Pfam" id="PF00501">
    <property type="entry name" value="AMP-binding"/>
    <property type="match status" value="1"/>
</dbReference>
<protein>
    <recommendedName>
        <fullName evidence="11">Polyketide synthase</fullName>
    </recommendedName>
</protein>
<dbReference type="Pfam" id="PF22621">
    <property type="entry name" value="CurL-like_PKS_C"/>
    <property type="match status" value="1"/>
</dbReference>
<dbReference type="Gene3D" id="3.10.129.110">
    <property type="entry name" value="Polyketide synthase dehydratase"/>
    <property type="match status" value="1"/>
</dbReference>
<dbReference type="SMART" id="SM00825">
    <property type="entry name" value="PKS_KS"/>
    <property type="match status" value="1"/>
</dbReference>
<evidence type="ECO:0000256" key="4">
    <source>
        <dbReference type="ARBA" id="ARBA00022679"/>
    </source>
</evidence>
<dbReference type="SMART" id="SM01294">
    <property type="entry name" value="PKS_PP_betabranch"/>
    <property type="match status" value="1"/>
</dbReference>
<dbReference type="InterPro" id="IPR001227">
    <property type="entry name" value="Ac_transferase_dom_sf"/>
</dbReference>
<dbReference type="InterPro" id="IPR016039">
    <property type="entry name" value="Thiolase-like"/>
</dbReference>
<keyword evidence="4" id="KW-0808">Transferase</keyword>
<proteinExistence type="predicted"/>
<feature type="domain" description="Carrier" evidence="6">
    <location>
        <begin position="580"/>
        <end position="656"/>
    </location>
</feature>
<dbReference type="Pfam" id="PF00550">
    <property type="entry name" value="PP-binding"/>
    <property type="match status" value="2"/>
</dbReference>
<feature type="domain" description="Carrier" evidence="6">
    <location>
        <begin position="2326"/>
        <end position="2401"/>
    </location>
</feature>
<dbReference type="InterPro" id="IPR049900">
    <property type="entry name" value="PKS_mFAS_DH"/>
</dbReference>
<keyword evidence="2" id="KW-0596">Phosphopantetheine</keyword>
<dbReference type="Gene3D" id="3.40.366.10">
    <property type="entry name" value="Malonyl-Coenzyme A Acyl Carrier Protein, domain 2"/>
    <property type="match status" value="1"/>
</dbReference>
<evidence type="ECO:0000256" key="3">
    <source>
        <dbReference type="ARBA" id="ARBA00022553"/>
    </source>
</evidence>
<dbReference type="SMART" id="SM00827">
    <property type="entry name" value="PKS_AT"/>
    <property type="match status" value="1"/>
</dbReference>
<comment type="caution">
    <text evidence="9">The sequence shown here is derived from an EMBL/GenBank/DDBJ whole genome shotgun (WGS) entry which is preliminary data.</text>
</comment>
<dbReference type="Pfam" id="PF02801">
    <property type="entry name" value="Ketoacyl-synt_C"/>
    <property type="match status" value="1"/>
</dbReference>
<feature type="region of interest" description="N-terminal hotdog fold" evidence="5">
    <location>
        <begin position="1564"/>
        <end position="1675"/>
    </location>
</feature>
<dbReference type="Pfam" id="PF00109">
    <property type="entry name" value="ketoacyl-synt"/>
    <property type="match status" value="1"/>
</dbReference>
<evidence type="ECO:0000259" key="8">
    <source>
        <dbReference type="PROSITE" id="PS52019"/>
    </source>
</evidence>
<dbReference type="SUPFAM" id="SSF53901">
    <property type="entry name" value="Thiolase-like"/>
    <property type="match status" value="1"/>
</dbReference>
<dbReference type="SUPFAM" id="SSF51735">
    <property type="entry name" value="NAD(P)-binding Rossmann-fold domains"/>
    <property type="match status" value="1"/>
</dbReference>
<dbReference type="InterPro" id="IPR057326">
    <property type="entry name" value="KR_dom"/>
</dbReference>
<evidence type="ECO:0000256" key="1">
    <source>
        <dbReference type="ARBA" id="ARBA00005179"/>
    </source>
</evidence>
<feature type="region of interest" description="C-terminal hotdog fold" evidence="5">
    <location>
        <begin position="1691"/>
        <end position="1833"/>
    </location>
</feature>
<dbReference type="SUPFAM" id="SSF52151">
    <property type="entry name" value="FabD/lysophospholipase-like"/>
    <property type="match status" value="1"/>
</dbReference>
<dbReference type="InterPro" id="IPR036291">
    <property type="entry name" value="NAD(P)-bd_dom_sf"/>
</dbReference>
<dbReference type="Gene3D" id="1.10.1200.10">
    <property type="entry name" value="ACP-like"/>
    <property type="match status" value="2"/>
</dbReference>
<organism evidence="9 10">
    <name type="scientific">Mycena albidolilacea</name>
    <dbReference type="NCBI Taxonomy" id="1033008"/>
    <lineage>
        <taxon>Eukaryota</taxon>
        <taxon>Fungi</taxon>
        <taxon>Dikarya</taxon>
        <taxon>Basidiomycota</taxon>
        <taxon>Agaricomycotina</taxon>
        <taxon>Agaricomycetes</taxon>
        <taxon>Agaricomycetidae</taxon>
        <taxon>Agaricales</taxon>
        <taxon>Marasmiineae</taxon>
        <taxon>Mycenaceae</taxon>
        <taxon>Mycena</taxon>
    </lineage>
</organism>
<dbReference type="SUPFAM" id="SSF56801">
    <property type="entry name" value="Acetyl-CoA synthetase-like"/>
    <property type="match status" value="1"/>
</dbReference>
<dbReference type="CDD" id="cd00833">
    <property type="entry name" value="PKS"/>
    <property type="match status" value="1"/>
</dbReference>
<evidence type="ECO:0000259" key="6">
    <source>
        <dbReference type="PROSITE" id="PS50075"/>
    </source>
</evidence>
<dbReference type="InterPro" id="IPR036736">
    <property type="entry name" value="ACP-like_sf"/>
</dbReference>
<dbReference type="InterPro" id="IPR020841">
    <property type="entry name" value="PKS_Beta-ketoAc_synthase_dom"/>
</dbReference>
<dbReference type="Pfam" id="PF14765">
    <property type="entry name" value="PS-DH"/>
    <property type="match status" value="1"/>
</dbReference>
<dbReference type="PANTHER" id="PTHR43775">
    <property type="entry name" value="FATTY ACID SYNTHASE"/>
    <property type="match status" value="1"/>
</dbReference>
<dbReference type="Pfam" id="PF00698">
    <property type="entry name" value="Acyl_transf_1"/>
    <property type="match status" value="1"/>
</dbReference>
<dbReference type="PROSITE" id="PS50075">
    <property type="entry name" value="CARRIER"/>
    <property type="match status" value="2"/>
</dbReference>
<sequence>MIEPATLLDVFREHVANAETRDRHAVECANEYWTYDDLDVISTGLALELESRFGTRPTVAIIAENLPYTLALYLAVWKLGGIVAPIDYHTPVVLLTPMLEIVSPSCVVVPSTEKGTQQVVLNSELPLWSFTPEETTMVALAQRFVEAPPDLYPAPDPVSTCFYLFTSSASNVSNIKCVPLSHQTLVAQSRSMLNWNRRTYPGVSFQHLRVLGFSPLSHMWAFIDLAAHVLLTGGCYIFGLTPSSYSLPGVDEALDTASHDVMASLLLAIEHHRPDSWAVVPWVFEGIWRTVTSEPNSLRREELVRILRRFKLIMLGGASPSEGCIAWARQEEMVLILCIGMTELGGSLFHRVADAEDIGWPIEDCLISDAQFTLVGGDGNPHDSEGELYISSKLISQGYLDHPSSAFELAPDGLITFKTGDRYAKSGGRLKWLGRNDDFILLASGEMVDPRPLEKTLDASPFIARSCIIGNNFLRGSSQFISALIELRADVDRNHPSTNLEISRTIRSINRDLSPPLRINWTRVIVLEGAQQIPINKKGQIWRKKLEALFGDRVASLSISSTHKSSEKAPSTHKAVPSQSFLRDVMLSILANALHLSPETLELNAESTFAELGMDSSAALIIVGQLNERFKLNLPRNTCHTHVDLDSLTAIISERLSHVETPSASLPSLAPVIDLDSANDVVIVGQAVRLPGDINTPEAFWEALVDMREDLLIPVPQDRWDHASFLRKPGDQAKGGDITFEKAGFVDVASFDNIFFGISAPEAFSVVPASRLVLETTFQALENANIPISRLKGTDTGVFAVGSMDHGYTQLMFASMGFSTYSRFHGTGSANSASCGRLSYLLDVHGPSVSFDTACSGGMVAFDQAVQYLRFGRAETAIVCGANTHTWPGDFGFLSAQKMTSPNSRCATFSSDADGYVPAEGAVSLILKTRRAALRDGDTILAIVKATDTMHNGRSQGLVAPNSAAQAGLQRSLLATASLLPSDIDFVETHGTGTSLGDLIEIEGLNTVFRGSHTPERPLILGAAKTSIGHTEIVAGLVGIVKAIKQLSIGKVPGLSSLSAGKLNPEIDTALVPLHIPSNLTDLPMNDKLVPHRALVVAYGFAGTLAGTILEAAPLPVIKPTPTESPWMIFTVGAKSPGALHSYLRLYLDFCANAPAAEFRSICYTSCIGRDLHRYRFSCVVKDLNTLVQRLKDRLSQAHSPTAPSNLRVLFAFPGQGSQFYGMAKALYTRFSAFEAILLDAATMASPHVDFDVLSLMVGTGQPTEEMNRSEVAQVCIFVYQHAMCQFLRKLDIRPDAVIGNSLGEISAAVEAGALSYEHGLQFVISRAKILSPHSDCPAGMAAVAASAATISDCIRGLQLVDRVVIAVFSSPANHVVSGDLDAIGILVSHLKKTGTRAMLLNVDQGFHSHCIEPALPQLETWIADHRQSFRPLDLPLFSTVLGEQLINHQVLVPHYWVDHARNPVRFERAAAQINQDKYFKSACILDVGPTPTAWAALQSNDLSQATLISSTTKKGRDQELAFLTAIATLIEYGANPDFLTLFGAGIPRANLPTYPFQRQRHYPSTVPSRSENPPAQAAIPSNPSLVVDTSLYEVLNDHRINGDVVLPASAMVDLFARSNPSRGLNIRFHRPWILQSAGKFGRATFGAGGAFSLSDGANGDKLCSGSISSVMSDSKHILSVAPEPHRDSTTAVFEGDEVYTPFANVQFGPLFRNISSIHMWDEHADGLVTVTTTSNPNHDKIRALDACLHMFGACRLSPRNESGAFLPMALEGFSLHVDVFPSSFICRYRFPLLFERNHHVASTAFEVISHSGDLLASCTKYSVAWIDMVVPASSPAHLSFQQVWTPKQLDTKPSERKSKLVYLGRRCNRIDMLPDSADKLILDELQVVDGAFQPPFTEITSFTRLLETIDLASDPTIILDAIQVDDTPESPSFSAFWQSALCLMKALGRSKSRSFRFIVLSTTSVSVRHPAALNVLGAMIQGMLRVFRTEIGLNNAYGIEFPADASYTIIAETLKAELENDSKPNMVSYRYSRLPGEAAVCLRRFIPELRPLEKATTEVRLRGVTVIVGMGSIGIALASQMISAGASTIAFVGRRPPTDEKVAQQLAFLSRTSGKFVYMEADASDVDAMRHTLKNITATYGEIKSILHTAASVIDATIDSITTDAFDHVLRPKVHGAYNLHLLTIELALQLDSFVLFSSISVPLGNQGQIAYVAANAFLDSLAAHRRAMGLPGVSLQLGPWESELVDNLRASSAAHGVVVKTITHKDGLPLILSALSSPVPVQVIAALDLYALARIPGFASDSLFATLIAHLDAPARPLRSLSSTAIAQTVVSILREVLEMAETETLELNESLSACGIDSIAFSQIRSAVVKQLGADVPLVFLSDVFSVSDMIGNIQESFRSQAVTDSE</sequence>
<evidence type="ECO:0000259" key="7">
    <source>
        <dbReference type="PROSITE" id="PS52004"/>
    </source>
</evidence>
<dbReference type="SUPFAM" id="SSF55048">
    <property type="entry name" value="Probable ACP-binding domain of malonyl-CoA ACP transacylase"/>
    <property type="match status" value="1"/>
</dbReference>
<evidence type="ECO:0000256" key="5">
    <source>
        <dbReference type="PROSITE-ProRule" id="PRU01363"/>
    </source>
</evidence>
<dbReference type="Gene3D" id="3.40.47.10">
    <property type="match status" value="1"/>
</dbReference>